<proteinExistence type="predicted"/>
<gene>
    <name evidence="1" type="ORF">L207DRAFT_632594</name>
</gene>
<protein>
    <recommendedName>
        <fullName evidence="3">Heterokaryon incompatibility domain-containing protein</fullName>
    </recommendedName>
</protein>
<evidence type="ECO:0000313" key="2">
    <source>
        <dbReference type="Proteomes" id="UP000235786"/>
    </source>
</evidence>
<dbReference type="PANTHER" id="PTHR33112:SF16">
    <property type="entry name" value="HETEROKARYON INCOMPATIBILITY DOMAIN-CONTAINING PROTEIN"/>
    <property type="match status" value="1"/>
</dbReference>
<accession>A0A2J6RRE4</accession>
<organism evidence="1 2">
    <name type="scientific">Hyaloscypha variabilis (strain UAMH 11265 / GT02V1 / F)</name>
    <name type="common">Meliniomyces variabilis</name>
    <dbReference type="NCBI Taxonomy" id="1149755"/>
    <lineage>
        <taxon>Eukaryota</taxon>
        <taxon>Fungi</taxon>
        <taxon>Dikarya</taxon>
        <taxon>Ascomycota</taxon>
        <taxon>Pezizomycotina</taxon>
        <taxon>Leotiomycetes</taxon>
        <taxon>Helotiales</taxon>
        <taxon>Hyaloscyphaceae</taxon>
        <taxon>Hyaloscypha</taxon>
        <taxon>Hyaloscypha variabilis</taxon>
    </lineage>
</organism>
<dbReference type="AlphaFoldDB" id="A0A2J6RRE4"/>
<evidence type="ECO:0000313" key="1">
    <source>
        <dbReference type="EMBL" id="PMD41095.1"/>
    </source>
</evidence>
<reference evidence="1 2" key="1">
    <citation type="submission" date="2016-04" db="EMBL/GenBank/DDBJ databases">
        <title>A degradative enzymes factory behind the ericoid mycorrhizal symbiosis.</title>
        <authorList>
            <consortium name="DOE Joint Genome Institute"/>
            <person name="Martino E."/>
            <person name="Morin E."/>
            <person name="Grelet G."/>
            <person name="Kuo A."/>
            <person name="Kohler A."/>
            <person name="Daghino S."/>
            <person name="Barry K."/>
            <person name="Choi C."/>
            <person name="Cichocki N."/>
            <person name="Clum A."/>
            <person name="Copeland A."/>
            <person name="Hainaut M."/>
            <person name="Haridas S."/>
            <person name="Labutti K."/>
            <person name="Lindquist E."/>
            <person name="Lipzen A."/>
            <person name="Khouja H.-R."/>
            <person name="Murat C."/>
            <person name="Ohm R."/>
            <person name="Olson A."/>
            <person name="Spatafora J."/>
            <person name="Veneault-Fourrey C."/>
            <person name="Henrissat B."/>
            <person name="Grigoriev I."/>
            <person name="Martin F."/>
            <person name="Perotto S."/>
        </authorList>
    </citation>
    <scope>NUCLEOTIDE SEQUENCE [LARGE SCALE GENOMIC DNA]</scope>
    <source>
        <strain evidence="1 2">F</strain>
    </source>
</reference>
<dbReference type="STRING" id="1149755.A0A2J6RRE4"/>
<sequence>MGIKRGLCGVGILGDAHVKDLVPGQDLVDYGDQAKWMEFDFWQRIVEMYTSCDLTFRKDKLVALSGISRQFHALIGSDYAAGLWRDHLPHELLWNTTNGFRPEGYVAPSWPWASVEGAVKYPDGMYEVHKLLHRKGECLDILNVNMTLASGKNPFGQVTGGSLLVRGKLGLATRIWPCIGRNWTEAADVFISNNLQPLQVNYRLQHSKRFLLSPSEDEPTSIYLDDVTEKMGPVCQQAFFLPIYIQSSGLVRDLEGLLLLSVGEGQFTRVGKLTTTEERVDEILSCLVERVVTIF</sequence>
<dbReference type="PANTHER" id="PTHR33112">
    <property type="entry name" value="DOMAIN PROTEIN, PUTATIVE-RELATED"/>
    <property type="match status" value="1"/>
</dbReference>
<keyword evidence="2" id="KW-1185">Reference proteome</keyword>
<dbReference type="Proteomes" id="UP000235786">
    <property type="component" value="Unassembled WGS sequence"/>
</dbReference>
<dbReference type="OrthoDB" id="8300194at2759"/>
<evidence type="ECO:0008006" key="3">
    <source>
        <dbReference type="Google" id="ProtNLM"/>
    </source>
</evidence>
<name>A0A2J6RRE4_HYAVF</name>
<dbReference type="EMBL" id="KZ613944">
    <property type="protein sequence ID" value="PMD41095.1"/>
    <property type="molecule type" value="Genomic_DNA"/>
</dbReference>